<comment type="similarity">
    <text evidence="1">Belongs to the zinc-containing alcohol dehydrogenase family. Quinone oxidoreductase subfamily.</text>
</comment>
<dbReference type="Pfam" id="PF00107">
    <property type="entry name" value="ADH_zinc_N"/>
    <property type="match status" value="1"/>
</dbReference>
<comment type="caution">
    <text evidence="12">The sequence shown here is derived from an EMBL/GenBank/DDBJ whole genome shotgun (WGS) entry which is preliminary data.</text>
</comment>
<keyword evidence="6" id="KW-0560">Oxidoreductase</keyword>
<feature type="domain" description="Enoyl reductase (ER)" evidence="11">
    <location>
        <begin position="10"/>
        <end position="323"/>
    </location>
</feature>
<reference evidence="12" key="1">
    <citation type="submission" date="2022-11" db="EMBL/GenBank/DDBJ databases">
        <title>Biodiversity and phylogenetic relationships of bacteria.</title>
        <authorList>
            <person name="Machado R.A.R."/>
            <person name="Bhat A."/>
            <person name="Loulou A."/>
            <person name="Kallel S."/>
        </authorList>
    </citation>
    <scope>NUCLEOTIDE SEQUENCE</scope>
    <source>
        <strain evidence="12">K-TC2</strain>
    </source>
</reference>
<evidence type="ECO:0000256" key="2">
    <source>
        <dbReference type="ARBA" id="ARBA00022516"/>
    </source>
</evidence>
<dbReference type="AlphaFoldDB" id="A0A9X3IKG4"/>
<keyword evidence="7" id="KW-0443">Lipid metabolism</keyword>
<dbReference type="EC" id="1.3.1.104" evidence="9"/>
<dbReference type="GO" id="GO:0141148">
    <property type="term" value="F:enoyl-[acyl-carrier-protein] reductase (NADPH) activity"/>
    <property type="evidence" value="ECO:0007669"/>
    <property type="project" value="UniProtKB-EC"/>
</dbReference>
<organism evidence="12 13">
    <name type="scientific">Kaistia nematophila</name>
    <dbReference type="NCBI Taxonomy" id="2994654"/>
    <lineage>
        <taxon>Bacteria</taxon>
        <taxon>Pseudomonadati</taxon>
        <taxon>Pseudomonadota</taxon>
        <taxon>Alphaproteobacteria</taxon>
        <taxon>Hyphomicrobiales</taxon>
        <taxon>Kaistiaceae</taxon>
        <taxon>Kaistia</taxon>
    </lineage>
</organism>
<comment type="catalytic activity">
    <reaction evidence="10">
        <text>a 2,3-saturated acyl-[ACP] + NADP(+) = a (2E)-enoyl-[ACP] + NADPH + H(+)</text>
        <dbReference type="Rhea" id="RHEA:22564"/>
        <dbReference type="Rhea" id="RHEA-COMP:9925"/>
        <dbReference type="Rhea" id="RHEA-COMP:9926"/>
        <dbReference type="ChEBI" id="CHEBI:15378"/>
        <dbReference type="ChEBI" id="CHEBI:57783"/>
        <dbReference type="ChEBI" id="CHEBI:58349"/>
        <dbReference type="ChEBI" id="CHEBI:78784"/>
        <dbReference type="ChEBI" id="CHEBI:78785"/>
        <dbReference type="EC" id="1.3.1.104"/>
    </reaction>
</comment>
<evidence type="ECO:0000259" key="11">
    <source>
        <dbReference type="SMART" id="SM00829"/>
    </source>
</evidence>
<dbReference type="Proteomes" id="UP001144805">
    <property type="component" value="Unassembled WGS sequence"/>
</dbReference>
<dbReference type="Gene3D" id="3.40.50.720">
    <property type="entry name" value="NAD(P)-binding Rossmann-like Domain"/>
    <property type="match status" value="1"/>
</dbReference>
<proteinExistence type="inferred from homology"/>
<keyword evidence="3" id="KW-0276">Fatty acid metabolism</keyword>
<evidence type="ECO:0000313" key="12">
    <source>
        <dbReference type="EMBL" id="MCX5569448.1"/>
    </source>
</evidence>
<evidence type="ECO:0000256" key="4">
    <source>
        <dbReference type="ARBA" id="ARBA00022857"/>
    </source>
</evidence>
<name>A0A9X3IKG4_9HYPH</name>
<keyword evidence="4" id="KW-0521">NADP</keyword>
<dbReference type="InterPro" id="IPR036291">
    <property type="entry name" value="NAD(P)-bd_dom_sf"/>
</dbReference>
<dbReference type="CDD" id="cd08292">
    <property type="entry name" value="ETR_like_2"/>
    <property type="match status" value="1"/>
</dbReference>
<dbReference type="GO" id="GO:0006633">
    <property type="term" value="P:fatty acid biosynthetic process"/>
    <property type="evidence" value="ECO:0007669"/>
    <property type="project" value="UniProtKB-KW"/>
</dbReference>
<evidence type="ECO:0000256" key="9">
    <source>
        <dbReference type="ARBA" id="ARBA00038963"/>
    </source>
</evidence>
<dbReference type="SMART" id="SM00829">
    <property type="entry name" value="PKS_ER"/>
    <property type="match status" value="1"/>
</dbReference>
<dbReference type="InterPro" id="IPR013154">
    <property type="entry name" value="ADH-like_N"/>
</dbReference>
<gene>
    <name evidence="12" type="ORF">OSH07_09620</name>
</gene>
<keyword evidence="5" id="KW-0809">Transit peptide</keyword>
<accession>A0A9X3IKG4</accession>
<dbReference type="InterPro" id="IPR051034">
    <property type="entry name" value="Mito_Enoyl-ACP_Reductase"/>
</dbReference>
<dbReference type="SUPFAM" id="SSF50129">
    <property type="entry name" value="GroES-like"/>
    <property type="match status" value="1"/>
</dbReference>
<evidence type="ECO:0000256" key="6">
    <source>
        <dbReference type="ARBA" id="ARBA00023002"/>
    </source>
</evidence>
<dbReference type="SUPFAM" id="SSF51735">
    <property type="entry name" value="NAD(P)-binding Rossmann-fold domains"/>
    <property type="match status" value="1"/>
</dbReference>
<evidence type="ECO:0000256" key="3">
    <source>
        <dbReference type="ARBA" id="ARBA00022832"/>
    </source>
</evidence>
<evidence type="ECO:0000256" key="10">
    <source>
        <dbReference type="ARBA" id="ARBA00048843"/>
    </source>
</evidence>
<dbReference type="EMBL" id="JAPKNK010000003">
    <property type="protein sequence ID" value="MCX5569448.1"/>
    <property type="molecule type" value="Genomic_DNA"/>
</dbReference>
<dbReference type="PANTHER" id="PTHR43981:SF2">
    <property type="entry name" value="ENOYL-[ACYL-CARRIER-PROTEIN] REDUCTASE, MITOCHONDRIAL"/>
    <property type="match status" value="1"/>
</dbReference>
<evidence type="ECO:0000256" key="8">
    <source>
        <dbReference type="ARBA" id="ARBA00023160"/>
    </source>
</evidence>
<evidence type="ECO:0000256" key="1">
    <source>
        <dbReference type="ARBA" id="ARBA00010371"/>
    </source>
</evidence>
<sequence>MRAAVYERFGVPSEVLKTGERPTPQPGPGQVRVRMMLSPIHNHDLWTIRGTYGHKPALPAVGGSEAVGIVDALGPGVTEPAIGQRVVAAGIADAWADYFLAPAAASVPLPDGIDDDTACQLIAMPLSSLMLLEDLQIASGQCMIQNAANGAVGKIVAMLAKARGIRVIGLVRRDAGIAELAALGIGDVVSTEAPGWEDRVRALAGGAPILRAVDSVGGEEGGRLASLLAEGGLLMSFGAMSNKPLVISSGDLIFRQVSVKGFWGARRMAATDRGELGRLIGELVRLAASSALRLTIDERFGLSDAAAAAAASDRPGRSGKIAIEGSL</sequence>
<keyword evidence="8" id="KW-0275">Fatty acid biosynthesis</keyword>
<dbReference type="InterPro" id="IPR013149">
    <property type="entry name" value="ADH-like_C"/>
</dbReference>
<evidence type="ECO:0000313" key="13">
    <source>
        <dbReference type="Proteomes" id="UP001144805"/>
    </source>
</evidence>
<dbReference type="PANTHER" id="PTHR43981">
    <property type="entry name" value="ENOYL-[ACYL-CARRIER-PROTEIN] REDUCTASE, MITOCHONDRIAL"/>
    <property type="match status" value="1"/>
</dbReference>
<dbReference type="Pfam" id="PF08240">
    <property type="entry name" value="ADH_N"/>
    <property type="match status" value="1"/>
</dbReference>
<dbReference type="RefSeq" id="WP_266338417.1">
    <property type="nucleotide sequence ID" value="NZ_JAPKNK010000003.1"/>
</dbReference>
<keyword evidence="2" id="KW-0444">Lipid biosynthesis</keyword>
<dbReference type="InterPro" id="IPR020843">
    <property type="entry name" value="ER"/>
</dbReference>
<keyword evidence="13" id="KW-1185">Reference proteome</keyword>
<dbReference type="Gene3D" id="3.90.180.10">
    <property type="entry name" value="Medium-chain alcohol dehydrogenases, catalytic domain"/>
    <property type="match status" value="1"/>
</dbReference>
<protein>
    <recommendedName>
        <fullName evidence="9">enoyl-[acyl-carrier-protein] reductase</fullName>
        <ecNumber evidence="9">1.3.1.104</ecNumber>
    </recommendedName>
</protein>
<dbReference type="InterPro" id="IPR011032">
    <property type="entry name" value="GroES-like_sf"/>
</dbReference>
<evidence type="ECO:0000256" key="7">
    <source>
        <dbReference type="ARBA" id="ARBA00023098"/>
    </source>
</evidence>
<evidence type="ECO:0000256" key="5">
    <source>
        <dbReference type="ARBA" id="ARBA00022946"/>
    </source>
</evidence>